<dbReference type="Pfam" id="PF00534">
    <property type="entry name" value="Glycos_transf_1"/>
    <property type="match status" value="1"/>
</dbReference>
<name>A0ABD5BCI3_SERMA</name>
<dbReference type="RefSeq" id="WP_047568489.1">
    <property type="nucleotide sequence ID" value="NZ_CBDHWN010000091.1"/>
</dbReference>
<organism evidence="2 3">
    <name type="scientific">Serratia marcescens</name>
    <dbReference type="NCBI Taxonomy" id="615"/>
    <lineage>
        <taxon>Bacteria</taxon>
        <taxon>Pseudomonadati</taxon>
        <taxon>Pseudomonadota</taxon>
        <taxon>Gammaproteobacteria</taxon>
        <taxon>Enterobacterales</taxon>
        <taxon>Yersiniaceae</taxon>
        <taxon>Serratia</taxon>
    </lineage>
</organism>
<dbReference type="GO" id="GO:1901135">
    <property type="term" value="P:carbohydrate derivative metabolic process"/>
    <property type="evidence" value="ECO:0007669"/>
    <property type="project" value="UniProtKB-ARBA"/>
</dbReference>
<accession>A0ABD5BCI3</accession>
<reference evidence="2 3" key="1">
    <citation type="submission" date="2023-07" db="EMBL/GenBank/DDBJ databases">
        <title>Pathogens genome sequencing project 196.</title>
        <authorList>
            <person name="Cao X."/>
        </authorList>
    </citation>
    <scope>NUCLEOTIDE SEQUENCE [LARGE SCALE GENOMIC DNA]</scope>
    <source>
        <strain evidence="2 3">SM41</strain>
    </source>
</reference>
<dbReference type="AlphaFoldDB" id="A0ABD5BCI3"/>
<sequence length="363" mass="41119">MNDMIESDIKLFSSALDDCPVCFIFPSKIVGGHEIMAIELIKLLRQQKEFKKRNFLAYVPIDNLKIKKTLFENEIAYESFKANLFKPEFLHALFNPVYVSRCIRLLRSTPKGSKIIVVQGDILQGLGYFVAGRLLNKTVSSYIPYAHSFKRMAAKAAWLKDSFSTLAYRLCNNYITISKVFEKEIINRNRKAKVLVVHNFVEKTSASFTVREFCVTDVVNIFIIGRVQFHQKGHDVLVEALSGIGEYQIALHVVGDGPDLKNLKNMQGKLPDNISMVFHGWATNSWDVAEKNKIDFLVIPSLFEGVPLVMLEALERNVPIIAAARDGMLDYLPTDSLYDVSGDSVMALRSKIIAHIRQRTPKI</sequence>
<protein>
    <submittedName>
        <fullName evidence="2">Glycosyltransferase family 4 protein</fullName>
        <ecNumber evidence="2">2.4.-.-</ecNumber>
    </submittedName>
</protein>
<dbReference type="InterPro" id="IPR001296">
    <property type="entry name" value="Glyco_trans_1"/>
</dbReference>
<evidence type="ECO:0000313" key="3">
    <source>
        <dbReference type="Proteomes" id="UP001234811"/>
    </source>
</evidence>
<dbReference type="PANTHER" id="PTHR12526">
    <property type="entry name" value="GLYCOSYLTRANSFERASE"/>
    <property type="match status" value="1"/>
</dbReference>
<keyword evidence="2" id="KW-0808">Transferase</keyword>
<dbReference type="PANTHER" id="PTHR12526:SF630">
    <property type="entry name" value="GLYCOSYLTRANSFERASE"/>
    <property type="match status" value="1"/>
</dbReference>
<evidence type="ECO:0000313" key="2">
    <source>
        <dbReference type="EMBL" id="MDQ9554039.1"/>
    </source>
</evidence>
<dbReference type="SUPFAM" id="SSF53756">
    <property type="entry name" value="UDP-Glycosyltransferase/glycogen phosphorylase"/>
    <property type="match status" value="1"/>
</dbReference>
<keyword evidence="2" id="KW-0328">Glycosyltransferase</keyword>
<evidence type="ECO:0000259" key="1">
    <source>
        <dbReference type="Pfam" id="PF00534"/>
    </source>
</evidence>
<dbReference type="EC" id="2.4.-.-" evidence="2"/>
<dbReference type="CDD" id="cd03801">
    <property type="entry name" value="GT4_PimA-like"/>
    <property type="match status" value="1"/>
</dbReference>
<gene>
    <name evidence="2" type="ORF">RF091_00575</name>
</gene>
<dbReference type="GO" id="GO:0016757">
    <property type="term" value="F:glycosyltransferase activity"/>
    <property type="evidence" value="ECO:0007669"/>
    <property type="project" value="UniProtKB-KW"/>
</dbReference>
<proteinExistence type="predicted"/>
<dbReference type="Proteomes" id="UP001234811">
    <property type="component" value="Unassembled WGS sequence"/>
</dbReference>
<comment type="caution">
    <text evidence="2">The sequence shown here is derived from an EMBL/GenBank/DDBJ whole genome shotgun (WGS) entry which is preliminary data.</text>
</comment>
<dbReference type="EMBL" id="JAVIPQ010000010">
    <property type="protein sequence ID" value="MDQ9554039.1"/>
    <property type="molecule type" value="Genomic_DNA"/>
</dbReference>
<dbReference type="Gene3D" id="3.40.50.2000">
    <property type="entry name" value="Glycogen Phosphorylase B"/>
    <property type="match status" value="2"/>
</dbReference>
<feature type="domain" description="Glycosyl transferase family 1" evidence="1">
    <location>
        <begin position="221"/>
        <end position="331"/>
    </location>
</feature>